<evidence type="ECO:0000313" key="2">
    <source>
        <dbReference type="EMBL" id="MUH71074.1"/>
    </source>
</evidence>
<keyword evidence="1" id="KW-0175">Coiled coil</keyword>
<feature type="coiled-coil region" evidence="1">
    <location>
        <begin position="752"/>
        <end position="779"/>
    </location>
</feature>
<dbReference type="AlphaFoldDB" id="A0A6N8F4K2"/>
<evidence type="ECO:0000256" key="1">
    <source>
        <dbReference type="SAM" id="Coils"/>
    </source>
</evidence>
<evidence type="ECO:0000313" key="3">
    <source>
        <dbReference type="Proteomes" id="UP000439994"/>
    </source>
</evidence>
<keyword evidence="3" id="KW-1185">Reference proteome</keyword>
<reference evidence="2 3" key="1">
    <citation type="submission" date="2019-11" db="EMBL/GenBank/DDBJ databases">
        <title>P. haliotis isolates from Z. marina roots.</title>
        <authorList>
            <person name="Cohen M."/>
            <person name="Jospin G."/>
            <person name="Eisen J.A."/>
            <person name="Coil D.A."/>
        </authorList>
    </citation>
    <scope>NUCLEOTIDE SEQUENCE [LARGE SCALE GENOMIC DNA]</scope>
    <source>
        <strain evidence="2 3">UCD-MCMsp1aY</strain>
    </source>
</reference>
<dbReference type="OrthoDB" id="5523335at2"/>
<gene>
    <name evidence="2" type="ORF">GNP35_00320</name>
</gene>
<protein>
    <submittedName>
        <fullName evidence="2">DUF349 domain-containing protein</fullName>
    </submittedName>
</protein>
<accession>A0A6N8F4K2</accession>
<dbReference type="EMBL" id="WOCD01000001">
    <property type="protein sequence ID" value="MUH71074.1"/>
    <property type="molecule type" value="Genomic_DNA"/>
</dbReference>
<proteinExistence type="predicted"/>
<comment type="caution">
    <text evidence="2">The sequence shown here is derived from an EMBL/GenBank/DDBJ whole genome shotgun (WGS) entry which is preliminary data.</text>
</comment>
<sequence>MIFKKLFSKKKWQSNKISDRISSISELETSNSEQKSILHELAFNDADKTVRRAALEKLNDFSLFWQAAKKEADEDVNRFALNQLKKALTSNSNDLASDSEKLNFIKECSNSQLINDIKYQLPTTELIEAALQRINKQESFIEALILGHLSDQTSLKTIQMLDDANALKKLQKKLKGTNLAEVESKLAIIQQHTEALSQADKKARLTLAQLNALKDKSDFVEISSQYSQLTRTWNELSPLVLELDSHISTELIGKYQKLDEALKIKLSTLESAYLDIKERSEKEASKKRVTEELTSDLENFERNLNNLVENDGEIELGMTQTLEEISNRVEQAEINEASKSQITSRVEKLQRNLIDLPKIKAAQNQAQELIKQLQEMTPPESVIALNDFNPQLKSVKSQWAELESKALLNSEKRREFKELVSNLTSAVKKLETEQNKKFSSFKRKQSELSQLITDGKYREAFGLFYKLESWYAELNDYQQSKIEKSWQDSAAEVAKLKDLEQSIAAPKRQELLTQIEQLASKPLVDPSEQAHRVKVLRSDWLSLGRLEKDDPLNEQFNLASEKAFEVCRAFYSELEAERDKAYQAKILIIEQLEMLAQKLQSEAVSSWKDVEQLNNKLTKLWFDTGLIDKSKVAETNKRFSESSKLIKAKIAEQHKNNRALKSALLEKATEIAKSEQTLADKANHLKKLQADWKLIGFSGRKVDDQLWTDFRKVNNAVFDDLGASRNESRDKSAELRKGLLEAIQGYQDKLTAIDNNKDLRELEAEAKSLKIERSELERSDFDKVSKAHKALLDKLSNSELEIRDANRVNQYKQLFDGLEDLANGNTIDNSVLKTSWANALNANTKVDRLETTIKLEIMSDLESPEQDNNTRKAVQMSMMTDKLESGVTYNQEELLEDWLSAGAVSKEDVDLVNRIRKVFLK</sequence>
<dbReference type="InterPro" id="IPR007139">
    <property type="entry name" value="DUF349"/>
</dbReference>
<dbReference type="Proteomes" id="UP000439994">
    <property type="component" value="Unassembled WGS sequence"/>
</dbReference>
<name>A0A6N8F4K2_9GAMM</name>
<dbReference type="Pfam" id="PF03993">
    <property type="entry name" value="DUF349"/>
    <property type="match status" value="2"/>
</dbReference>
<dbReference type="RefSeq" id="WP_155693483.1">
    <property type="nucleotide sequence ID" value="NZ_WOCD01000001.1"/>
</dbReference>
<organism evidence="2 3">
    <name type="scientific">Psychrosphaera haliotis</name>
    <dbReference type="NCBI Taxonomy" id="555083"/>
    <lineage>
        <taxon>Bacteria</taxon>
        <taxon>Pseudomonadati</taxon>
        <taxon>Pseudomonadota</taxon>
        <taxon>Gammaproteobacteria</taxon>
        <taxon>Alteromonadales</taxon>
        <taxon>Pseudoalteromonadaceae</taxon>
        <taxon>Psychrosphaera</taxon>
    </lineage>
</organism>